<dbReference type="SUPFAM" id="SSF52540">
    <property type="entry name" value="P-loop containing nucleoside triphosphate hydrolases"/>
    <property type="match status" value="1"/>
</dbReference>
<dbReference type="OrthoDB" id="6913410at2759"/>
<dbReference type="PANTHER" id="PTHR11783">
    <property type="entry name" value="SULFOTRANSFERASE SULT"/>
    <property type="match status" value="1"/>
</dbReference>
<dbReference type="GO" id="GO:0008146">
    <property type="term" value="F:sulfotransferase activity"/>
    <property type="evidence" value="ECO:0007669"/>
    <property type="project" value="InterPro"/>
</dbReference>
<dbReference type="Proteomes" id="UP000663880">
    <property type="component" value="Unassembled WGS sequence"/>
</dbReference>
<name>A0A821X9H0_9NEOP</name>
<sequence>MASKPYPFEIRDLEPHEAEKMKLYSGEKTGFVRIGPKGYVLAHRFLEIGADIYNMEIRSSDVFVVTYARSGTTWTQELVWLVANDLDYDTAKSIYLTERFPFLEFSMMLHPIMIQRYLENSKGDEKKQNEIKMMTSHIVDQLAMAPSPRFIKSHLPLSLLSPNLLDAKVVYVARDPRDVAVSFYHLCSSMTFMGWTGDFKSFWNCFISDLHYWAPFFEHLKEAWEKRHHPNLLFIFYEELQKDLPGMIKRVSAFMGKNYTDEEVATLCDHLDVKNFKKNPSINNEQLKELGLTTPDLEFVRNGKTGGWRDYFDEEMIARTDKWIEDNLRDTDLRFPSAE</sequence>
<evidence type="ECO:0000313" key="4">
    <source>
        <dbReference type="EMBL" id="CAF4938658.1"/>
    </source>
</evidence>
<comment type="caution">
    <text evidence="4">The sequence shown here is derived from an EMBL/GenBank/DDBJ whole genome shotgun (WGS) entry which is preliminary data.</text>
</comment>
<accession>A0A821X9H0</accession>
<reference evidence="4" key="1">
    <citation type="submission" date="2021-02" db="EMBL/GenBank/DDBJ databases">
        <authorList>
            <person name="Steward A R."/>
        </authorList>
    </citation>
    <scope>NUCLEOTIDE SEQUENCE</scope>
</reference>
<evidence type="ECO:0000313" key="5">
    <source>
        <dbReference type="Proteomes" id="UP000663880"/>
    </source>
</evidence>
<proteinExistence type="inferred from homology"/>
<protein>
    <recommendedName>
        <fullName evidence="3">Sulfotransferase domain-containing protein</fullName>
    </recommendedName>
</protein>
<keyword evidence="5" id="KW-1185">Reference proteome</keyword>
<dbReference type="InterPro" id="IPR027417">
    <property type="entry name" value="P-loop_NTPase"/>
</dbReference>
<organism evidence="4 5">
    <name type="scientific">Pieris macdunnoughi</name>
    <dbReference type="NCBI Taxonomy" id="345717"/>
    <lineage>
        <taxon>Eukaryota</taxon>
        <taxon>Metazoa</taxon>
        <taxon>Ecdysozoa</taxon>
        <taxon>Arthropoda</taxon>
        <taxon>Hexapoda</taxon>
        <taxon>Insecta</taxon>
        <taxon>Pterygota</taxon>
        <taxon>Neoptera</taxon>
        <taxon>Endopterygota</taxon>
        <taxon>Lepidoptera</taxon>
        <taxon>Glossata</taxon>
        <taxon>Ditrysia</taxon>
        <taxon>Papilionoidea</taxon>
        <taxon>Pieridae</taxon>
        <taxon>Pierinae</taxon>
        <taxon>Pieris</taxon>
    </lineage>
</organism>
<dbReference type="InterPro" id="IPR000863">
    <property type="entry name" value="Sulfotransferase_dom"/>
</dbReference>
<dbReference type="EMBL" id="CAJOBZ010000065">
    <property type="protein sequence ID" value="CAF4938658.1"/>
    <property type="molecule type" value="Genomic_DNA"/>
</dbReference>
<dbReference type="Pfam" id="PF00685">
    <property type="entry name" value="Sulfotransfer_1"/>
    <property type="match status" value="1"/>
</dbReference>
<feature type="domain" description="Sulfotransferase" evidence="3">
    <location>
        <begin position="60"/>
        <end position="331"/>
    </location>
</feature>
<comment type="similarity">
    <text evidence="1">Belongs to the sulfotransferase 1 family.</text>
</comment>
<dbReference type="Gene3D" id="3.40.50.300">
    <property type="entry name" value="P-loop containing nucleotide triphosphate hydrolases"/>
    <property type="match status" value="1"/>
</dbReference>
<evidence type="ECO:0000259" key="3">
    <source>
        <dbReference type="Pfam" id="PF00685"/>
    </source>
</evidence>
<evidence type="ECO:0000256" key="1">
    <source>
        <dbReference type="ARBA" id="ARBA00005771"/>
    </source>
</evidence>
<dbReference type="AlphaFoldDB" id="A0A821X9H0"/>
<gene>
    <name evidence="4" type="ORF">PMACD_LOCUS14523</name>
</gene>
<keyword evidence="2" id="KW-0808">Transferase</keyword>
<evidence type="ECO:0000256" key="2">
    <source>
        <dbReference type="ARBA" id="ARBA00022679"/>
    </source>
</evidence>